<name>A0A9N8YPH4_9GLOM</name>
<evidence type="ECO:0000313" key="1">
    <source>
        <dbReference type="EMBL" id="CAG8438003.1"/>
    </source>
</evidence>
<dbReference type="EMBL" id="CAJVPQ010000024">
    <property type="protein sequence ID" value="CAG8438003.1"/>
    <property type="molecule type" value="Genomic_DNA"/>
</dbReference>
<protein>
    <submittedName>
        <fullName evidence="1">9848_t:CDS:1</fullName>
    </submittedName>
</protein>
<accession>A0A9N8YPH4</accession>
<evidence type="ECO:0000313" key="2">
    <source>
        <dbReference type="Proteomes" id="UP000789570"/>
    </source>
</evidence>
<proteinExistence type="predicted"/>
<organism evidence="1 2">
    <name type="scientific">Funneliformis caledonium</name>
    <dbReference type="NCBI Taxonomy" id="1117310"/>
    <lineage>
        <taxon>Eukaryota</taxon>
        <taxon>Fungi</taxon>
        <taxon>Fungi incertae sedis</taxon>
        <taxon>Mucoromycota</taxon>
        <taxon>Glomeromycotina</taxon>
        <taxon>Glomeromycetes</taxon>
        <taxon>Glomerales</taxon>
        <taxon>Glomeraceae</taxon>
        <taxon>Funneliformis</taxon>
    </lineage>
</organism>
<dbReference type="AlphaFoldDB" id="A0A9N8YPH4"/>
<keyword evidence="2" id="KW-1185">Reference proteome</keyword>
<gene>
    <name evidence="1" type="ORF">FCALED_LOCUS286</name>
</gene>
<comment type="caution">
    <text evidence="1">The sequence shown here is derived from an EMBL/GenBank/DDBJ whole genome shotgun (WGS) entry which is preliminary data.</text>
</comment>
<dbReference type="OrthoDB" id="2448632at2759"/>
<dbReference type="Proteomes" id="UP000789570">
    <property type="component" value="Unassembled WGS sequence"/>
</dbReference>
<reference evidence="1" key="1">
    <citation type="submission" date="2021-06" db="EMBL/GenBank/DDBJ databases">
        <authorList>
            <person name="Kallberg Y."/>
            <person name="Tangrot J."/>
            <person name="Rosling A."/>
        </authorList>
    </citation>
    <scope>NUCLEOTIDE SEQUENCE</scope>
    <source>
        <strain evidence="1">UK204</strain>
    </source>
</reference>
<sequence length="102" mass="12185">MSSEMMINITETVFNKLEEQVSLEELKNAELLNSAEYLYINELAINLNISNIIDLQSPIFHSNEIYFNNEEIEKFYESEFDDENDKYDVNEIIMSRLKRMQF</sequence>